<keyword evidence="2" id="KW-0732">Signal</keyword>
<protein>
    <submittedName>
        <fullName evidence="4">Flp pilus assembly secretin CpaC</fullName>
    </submittedName>
</protein>
<evidence type="ECO:0000313" key="5">
    <source>
        <dbReference type="Proteomes" id="UP000529946"/>
    </source>
</evidence>
<dbReference type="InterPro" id="IPR032789">
    <property type="entry name" value="T2SS-T3SS_pil_N"/>
</dbReference>
<evidence type="ECO:0000256" key="1">
    <source>
        <dbReference type="SAM" id="MobiDB-lite"/>
    </source>
</evidence>
<dbReference type="Pfam" id="PF13629">
    <property type="entry name" value="T2SS-T3SS_pil_N"/>
    <property type="match status" value="1"/>
</dbReference>
<proteinExistence type="predicted"/>
<feature type="signal peptide" evidence="2">
    <location>
        <begin position="1"/>
        <end position="25"/>
    </location>
</feature>
<dbReference type="Proteomes" id="UP000529946">
    <property type="component" value="Unassembled WGS sequence"/>
</dbReference>
<dbReference type="EMBL" id="JACIDM010000001">
    <property type="protein sequence ID" value="MBB4081763.1"/>
    <property type="molecule type" value="Genomic_DNA"/>
</dbReference>
<reference evidence="4 5" key="1">
    <citation type="submission" date="2020-08" db="EMBL/GenBank/DDBJ databases">
        <title>Genomic Encyclopedia of Type Strains, Phase IV (KMG-IV): sequencing the most valuable type-strain genomes for metagenomic binning, comparative biology and taxonomic classification.</title>
        <authorList>
            <person name="Goeker M."/>
        </authorList>
    </citation>
    <scope>NUCLEOTIDE SEQUENCE [LARGE SCALE GENOMIC DNA]</scope>
    <source>
        <strain evidence="4 5">DSM 23960</strain>
    </source>
</reference>
<evidence type="ECO:0000313" key="4">
    <source>
        <dbReference type="EMBL" id="MBB4081763.1"/>
    </source>
</evidence>
<dbReference type="RefSeq" id="WP_183202782.1">
    <property type="nucleotide sequence ID" value="NZ_BAAAER010000005.1"/>
</dbReference>
<name>A0A7W6JCR9_9CAUL</name>
<feature type="region of interest" description="Disordered" evidence="1">
    <location>
        <begin position="121"/>
        <end position="140"/>
    </location>
</feature>
<sequence length="140" mass="14065">MIHPLRLAAALAATALLAAPAAVLAQSSRLNVEIDQATRVQLRGPAGSVIVGNPAIADVTVVDANTLYITGKGYGVTEVVAVDTIGRTVFQSQVVVTAGDGGGRVRVWRGPQATEMACASSCSPSLRGTSGPAAADPSAQ</sequence>
<feature type="domain" description="Pilus formation protein N-terminal" evidence="3">
    <location>
        <begin position="27"/>
        <end position="97"/>
    </location>
</feature>
<evidence type="ECO:0000259" key="3">
    <source>
        <dbReference type="Pfam" id="PF13629"/>
    </source>
</evidence>
<dbReference type="AlphaFoldDB" id="A0A7W6JCR9"/>
<gene>
    <name evidence="4" type="ORF">GGR12_000602</name>
</gene>
<organism evidence="4 5">
    <name type="scientific">Brevundimonas lenta</name>
    <dbReference type="NCBI Taxonomy" id="424796"/>
    <lineage>
        <taxon>Bacteria</taxon>
        <taxon>Pseudomonadati</taxon>
        <taxon>Pseudomonadota</taxon>
        <taxon>Alphaproteobacteria</taxon>
        <taxon>Caulobacterales</taxon>
        <taxon>Caulobacteraceae</taxon>
        <taxon>Brevundimonas</taxon>
    </lineage>
</organism>
<keyword evidence="5" id="KW-1185">Reference proteome</keyword>
<feature type="chain" id="PRO_5031482487" evidence="2">
    <location>
        <begin position="26"/>
        <end position="140"/>
    </location>
</feature>
<accession>A0A7W6JCR9</accession>
<comment type="caution">
    <text evidence="4">The sequence shown here is derived from an EMBL/GenBank/DDBJ whole genome shotgun (WGS) entry which is preliminary data.</text>
</comment>
<evidence type="ECO:0000256" key="2">
    <source>
        <dbReference type="SAM" id="SignalP"/>
    </source>
</evidence>